<dbReference type="EMBL" id="CP016428">
    <property type="protein sequence ID" value="ANW00704.1"/>
    <property type="molecule type" value="Genomic_DNA"/>
</dbReference>
<reference evidence="1 2" key="1">
    <citation type="submission" date="2016-07" db="EMBL/GenBank/DDBJ databases">
        <title>Complete genome sequence of Bradyrhizobium icense LMTR 13T, a potential inoculant strain isolated from lima bean (Phaseolus lunatus) in Peru.</title>
        <authorList>
            <person name="Ormeno-Orrillo E."/>
            <person name="Duran D."/>
            <person name="Rogel M.A."/>
            <person name="Rey L."/>
            <person name="Imperial J."/>
            <person name="Ruiz-Argueso T."/>
            <person name="Martinez-Romero E."/>
        </authorList>
    </citation>
    <scope>NUCLEOTIDE SEQUENCE [LARGE SCALE GENOMIC DNA]</scope>
    <source>
        <strain evidence="1 2">LMTR 13</strain>
    </source>
</reference>
<protein>
    <submittedName>
        <fullName evidence="1">Uncharacterized protein</fullName>
    </submittedName>
</protein>
<evidence type="ECO:0000313" key="1">
    <source>
        <dbReference type="EMBL" id="ANW00704.1"/>
    </source>
</evidence>
<proteinExistence type="predicted"/>
<evidence type="ECO:0000313" key="2">
    <source>
        <dbReference type="Proteomes" id="UP000092839"/>
    </source>
</evidence>
<accession>A0A1B1UD65</accession>
<organism evidence="1 2">
    <name type="scientific">Bradyrhizobium icense</name>
    <dbReference type="NCBI Taxonomy" id="1274631"/>
    <lineage>
        <taxon>Bacteria</taxon>
        <taxon>Pseudomonadati</taxon>
        <taxon>Pseudomonadota</taxon>
        <taxon>Alphaproteobacteria</taxon>
        <taxon>Hyphomicrobiales</taxon>
        <taxon>Nitrobacteraceae</taxon>
        <taxon>Bradyrhizobium</taxon>
    </lineage>
</organism>
<dbReference type="AlphaFoldDB" id="A0A1B1UD65"/>
<keyword evidence="2" id="KW-1185">Reference proteome</keyword>
<dbReference type="STRING" id="1274631.LMTR13_11500"/>
<dbReference type="Proteomes" id="UP000092839">
    <property type="component" value="Chromosome"/>
</dbReference>
<sequence length="64" mass="7459">MPMTNADFAKFAARIAKRAAEWAGDSLDLQEYRDKPIRQGDADRFIKAQRELLDYIERETRDAL</sequence>
<gene>
    <name evidence="1" type="ORF">LMTR13_11500</name>
</gene>
<dbReference type="KEGG" id="bic:LMTR13_11500"/>
<name>A0A1B1UD65_9BRAD</name>
<dbReference type="RefSeq" id="WP_065727980.1">
    <property type="nucleotide sequence ID" value="NZ_CP016428.1"/>
</dbReference>